<keyword evidence="3" id="KW-1185">Reference proteome</keyword>
<evidence type="ECO:0000313" key="2">
    <source>
        <dbReference type="EMBL" id="ERF71392.1"/>
    </source>
</evidence>
<dbReference type="OMA" id="WWKFIEE"/>
<proteinExistence type="predicted"/>
<dbReference type="EMBL" id="KE721216">
    <property type="protein sequence ID" value="ERF71392.1"/>
    <property type="molecule type" value="Genomic_DNA"/>
</dbReference>
<dbReference type="AlphaFoldDB" id="U1G291"/>
<feature type="transmembrane region" description="Helical" evidence="1">
    <location>
        <begin position="166"/>
        <end position="185"/>
    </location>
</feature>
<organism evidence="2 3">
    <name type="scientific">Endocarpon pusillum (strain Z07020 / HMAS-L-300199)</name>
    <name type="common">Lichen-forming fungus</name>
    <dbReference type="NCBI Taxonomy" id="1263415"/>
    <lineage>
        <taxon>Eukaryota</taxon>
        <taxon>Fungi</taxon>
        <taxon>Dikarya</taxon>
        <taxon>Ascomycota</taxon>
        <taxon>Pezizomycotina</taxon>
        <taxon>Eurotiomycetes</taxon>
        <taxon>Chaetothyriomycetidae</taxon>
        <taxon>Verrucariales</taxon>
        <taxon>Verrucariaceae</taxon>
        <taxon>Endocarpon</taxon>
    </lineage>
</organism>
<dbReference type="Proteomes" id="UP000019373">
    <property type="component" value="Unassembled WGS sequence"/>
</dbReference>
<accession>U1G291</accession>
<dbReference type="GeneID" id="19242303"/>
<protein>
    <submittedName>
        <fullName evidence="2">Uncharacterized protein</fullName>
    </submittedName>
</protein>
<keyword evidence="1" id="KW-0472">Membrane</keyword>
<feature type="transmembrane region" description="Helical" evidence="1">
    <location>
        <begin position="298"/>
        <end position="316"/>
    </location>
</feature>
<dbReference type="OrthoDB" id="3527261at2759"/>
<evidence type="ECO:0000256" key="1">
    <source>
        <dbReference type="SAM" id="Phobius"/>
    </source>
</evidence>
<name>U1G291_ENDPU</name>
<dbReference type="eggNOG" id="ENOG502RAWJ">
    <property type="taxonomic scope" value="Eukaryota"/>
</dbReference>
<keyword evidence="1" id="KW-1133">Transmembrane helix</keyword>
<dbReference type="RefSeq" id="XP_007802951.1">
    <property type="nucleotide sequence ID" value="XM_007804760.1"/>
</dbReference>
<gene>
    <name evidence="2" type="ORF">EPUS_07420</name>
</gene>
<feature type="transmembrane region" description="Helical" evidence="1">
    <location>
        <begin position="191"/>
        <end position="210"/>
    </location>
</feature>
<evidence type="ECO:0000313" key="3">
    <source>
        <dbReference type="Proteomes" id="UP000019373"/>
    </source>
</evidence>
<reference evidence="3" key="1">
    <citation type="journal article" date="2014" name="BMC Genomics">
        <title>Genome characteristics reveal the impact of lichenization on lichen-forming fungus Endocarpon pusillum Hedwig (Verrucariales, Ascomycota).</title>
        <authorList>
            <person name="Wang Y.-Y."/>
            <person name="Liu B."/>
            <person name="Zhang X.-Y."/>
            <person name="Zhou Q.-M."/>
            <person name="Zhang T."/>
            <person name="Li H."/>
            <person name="Yu Y.-F."/>
            <person name="Zhang X.-L."/>
            <person name="Hao X.-Y."/>
            <person name="Wang M."/>
            <person name="Wang L."/>
            <person name="Wei J.-C."/>
        </authorList>
    </citation>
    <scope>NUCLEOTIDE SEQUENCE [LARGE SCALE GENOMIC DNA]</scope>
    <source>
        <strain evidence="3">Z07020 / HMAS-L-300199</strain>
    </source>
</reference>
<sequence>MPFPLLALPVMPAWAHQLAGILPLTALIEFIDVAMKLHTFELYGSVPLWNWPITPAGARLLLSTENTSDACCLDRSNRCEMSLHCIDGRHGDWYPSSAPTTTRLCVSTCKVDVIVRNKSQNISDERGRKQRLEFFSIALSQPVARSATVSQPYVAAKRALWLACSLRYLLLSTLGWLCWVGAAALSLTAGLYVAATYLTLMPVTGYIVSFTHGGKPRRLLDVRPCNFTRVVIATSSLNAPEWWAFYGGSSYLNSLLNKPLYRAHDRTVSPLLRVATRGVVISQWAVAVVSCAQQDGNALVIAFWLFICAITSAYIYPPEKCVVDWLRHNNLVIRRIQTTFSSRRAMLSALVYLNPDTRERRLGWINPILADGQDRREWESALMGLIETGSCVDPRSKTQYWWKFIEEGLDIGRRIEILLHQNMGNNDGGTNITTSGSTPC</sequence>
<dbReference type="HOGENOM" id="CLU_531049_0_0_1"/>
<keyword evidence="1" id="KW-0812">Transmembrane</keyword>
<feature type="transmembrane region" description="Helical" evidence="1">
    <location>
        <begin position="6"/>
        <end position="28"/>
    </location>
</feature>